<feature type="domain" description="Zn(2)-C6 fungal-type" evidence="3">
    <location>
        <begin position="33"/>
        <end position="63"/>
    </location>
</feature>
<feature type="compositionally biased region" description="Low complexity" evidence="2">
    <location>
        <begin position="79"/>
        <end position="97"/>
    </location>
</feature>
<protein>
    <recommendedName>
        <fullName evidence="3">Zn(2)-C6 fungal-type domain-containing protein</fullName>
    </recommendedName>
</protein>
<name>A0A8H4LUV7_9HYPO</name>
<comment type="caution">
    <text evidence="4">The sequence shown here is derived from an EMBL/GenBank/DDBJ whole genome shotgun (WGS) entry which is preliminary data.</text>
</comment>
<dbReference type="SUPFAM" id="SSF57701">
    <property type="entry name" value="Zn2/Cys6 DNA-binding domain"/>
    <property type="match status" value="1"/>
</dbReference>
<evidence type="ECO:0000313" key="5">
    <source>
        <dbReference type="Proteomes" id="UP000557566"/>
    </source>
</evidence>
<reference evidence="4 5" key="1">
    <citation type="journal article" date="2020" name="Genome Biol. Evol.">
        <title>A new high-quality draft genome assembly of the Chinese cordyceps Ophiocordyceps sinensis.</title>
        <authorList>
            <person name="Shu R."/>
            <person name="Zhang J."/>
            <person name="Meng Q."/>
            <person name="Zhang H."/>
            <person name="Zhou G."/>
            <person name="Li M."/>
            <person name="Wu P."/>
            <person name="Zhao Y."/>
            <person name="Chen C."/>
            <person name="Qin Q."/>
        </authorList>
    </citation>
    <scope>NUCLEOTIDE SEQUENCE [LARGE SCALE GENOMIC DNA]</scope>
    <source>
        <strain evidence="4 5">IOZ07</strain>
    </source>
</reference>
<dbReference type="PROSITE" id="PS50048">
    <property type="entry name" value="ZN2_CY6_FUNGAL_2"/>
    <property type="match status" value="1"/>
</dbReference>
<gene>
    <name evidence="4" type="ORF">G6O67_007791</name>
</gene>
<dbReference type="EMBL" id="JAAVMX010000008">
    <property type="protein sequence ID" value="KAF4505888.1"/>
    <property type="molecule type" value="Genomic_DNA"/>
</dbReference>
<dbReference type="Proteomes" id="UP000557566">
    <property type="component" value="Unassembled WGS sequence"/>
</dbReference>
<evidence type="ECO:0000256" key="1">
    <source>
        <dbReference type="ARBA" id="ARBA00023242"/>
    </source>
</evidence>
<dbReference type="AlphaFoldDB" id="A0A8H4LUV7"/>
<dbReference type="Gene3D" id="4.10.240.10">
    <property type="entry name" value="Zn(2)-C6 fungal-type DNA-binding domain"/>
    <property type="match status" value="1"/>
</dbReference>
<evidence type="ECO:0000256" key="2">
    <source>
        <dbReference type="SAM" id="MobiDB-lite"/>
    </source>
</evidence>
<dbReference type="PROSITE" id="PS00463">
    <property type="entry name" value="ZN2_CY6_FUNGAL_1"/>
    <property type="match status" value="1"/>
</dbReference>
<dbReference type="CDD" id="cd00067">
    <property type="entry name" value="GAL4"/>
    <property type="match status" value="1"/>
</dbReference>
<dbReference type="GO" id="GO:0000981">
    <property type="term" value="F:DNA-binding transcription factor activity, RNA polymerase II-specific"/>
    <property type="evidence" value="ECO:0007669"/>
    <property type="project" value="InterPro"/>
</dbReference>
<feature type="region of interest" description="Disordered" evidence="2">
    <location>
        <begin position="55"/>
        <end position="129"/>
    </location>
</feature>
<evidence type="ECO:0000259" key="3">
    <source>
        <dbReference type="PROSITE" id="PS50048"/>
    </source>
</evidence>
<accession>A0A8H4LUV7</accession>
<keyword evidence="1" id="KW-0539">Nucleus</keyword>
<feature type="compositionally biased region" description="Low complexity" evidence="2">
    <location>
        <begin position="113"/>
        <end position="127"/>
    </location>
</feature>
<keyword evidence="5" id="KW-1185">Reference proteome</keyword>
<dbReference type="SMART" id="SM00066">
    <property type="entry name" value="GAL4"/>
    <property type="match status" value="1"/>
</dbReference>
<dbReference type="GO" id="GO:0008270">
    <property type="term" value="F:zinc ion binding"/>
    <property type="evidence" value="ECO:0007669"/>
    <property type="project" value="InterPro"/>
</dbReference>
<dbReference type="Pfam" id="PF00172">
    <property type="entry name" value="Zn_clus"/>
    <property type="match status" value="1"/>
</dbReference>
<dbReference type="InterPro" id="IPR050797">
    <property type="entry name" value="Carb_Metab_Trans_Reg"/>
</dbReference>
<dbReference type="InterPro" id="IPR001138">
    <property type="entry name" value="Zn2Cys6_DnaBD"/>
</dbReference>
<proteinExistence type="predicted"/>
<dbReference type="PANTHER" id="PTHR31668">
    <property type="entry name" value="GLUCOSE TRANSPORT TRANSCRIPTION REGULATOR RGT1-RELATED-RELATED"/>
    <property type="match status" value="1"/>
</dbReference>
<dbReference type="InterPro" id="IPR036864">
    <property type="entry name" value="Zn2-C6_fun-type_DNA-bd_sf"/>
</dbReference>
<evidence type="ECO:0000313" key="4">
    <source>
        <dbReference type="EMBL" id="KAF4505888.1"/>
    </source>
</evidence>
<dbReference type="OrthoDB" id="2328572at2759"/>
<sequence length="242" mass="26270">MFGTWKYDPETDEVQNLRRAYDPITARSSQHQACNRCHEKKLKCSGDKDGCDRCAGSGQVCVYNRPGSRSSRKGKRTSKPSANSPSGPREGSGSPRSNVSSPLTRHSSKPRSRASSSQAQTPAPTAPLTHAGYEATMTSETDFAMTSQQYMFGMDTLAPAGYEQSSMSHMFSPPQSAASPHSQDWAVGAQHMAATSGAGLDPAYLTTTSHMYGAGGDFMPYETFSDFDYQGMDPRYWSQDAQ</sequence>
<organism evidence="4 5">
    <name type="scientific">Ophiocordyceps sinensis</name>
    <dbReference type="NCBI Taxonomy" id="72228"/>
    <lineage>
        <taxon>Eukaryota</taxon>
        <taxon>Fungi</taxon>
        <taxon>Dikarya</taxon>
        <taxon>Ascomycota</taxon>
        <taxon>Pezizomycotina</taxon>
        <taxon>Sordariomycetes</taxon>
        <taxon>Hypocreomycetidae</taxon>
        <taxon>Hypocreales</taxon>
        <taxon>Ophiocordycipitaceae</taxon>
        <taxon>Ophiocordyceps</taxon>
    </lineage>
</organism>